<sequence length="546" mass="56980">MSGRYLIGLDFGTLSVRGVLIDAGSGVAVDHHASPYRHGVMSGSLSDGTPLPPGFALQDAQDYLAAAEEVLIHLGRDRSILAIGLDFTASSPLPATADGTPLSAPMPGEPHAYVKLWKHSAQRYADAINAAGGAFLDDFGGRLSGEWLLAKAAQVAAEAPAVWAAADRFIEAGDWMVMQLTGREARNLGFAAYKAQYSSAEGYPAGVVPGLDSRLARPLPAGSPAGELTEDWRRRTGIKGPATVAVAIIDSHAVLPAVGAVEDGTMVGALGTSAAYMFLTERRRPLPEGLEGMAHGGSLPDLWLFEAGQAAFGDVLAWFARTFPRGPDLAASFAAYNAEAAALAPGDNHLVGLDWWNGNRVPHADSRLSGLLMGFGLDTTAAGIYRALMEALCYGTRRILELATAGGLDTRRVVMTSGLAEANPLLVAIMADILGREIELPEIAHATATGAAIHGAVAAGVVADFKAGAERFGARSRRQFRPDPERSARYQSLFSAYCDLSGLAPVRAAMRRIGPLAGEVAGPGEEAPQAGETATNNTTQSKATFG</sequence>
<organism evidence="5">
    <name type="scientific">uncultured Pleomorphomonas sp</name>
    <dbReference type="NCBI Taxonomy" id="442121"/>
    <lineage>
        <taxon>Bacteria</taxon>
        <taxon>Pseudomonadati</taxon>
        <taxon>Pseudomonadota</taxon>
        <taxon>Alphaproteobacteria</taxon>
        <taxon>Hyphomicrobiales</taxon>
        <taxon>Pleomorphomonadaceae</taxon>
        <taxon>Pleomorphomonas</taxon>
        <taxon>environmental samples</taxon>
    </lineage>
</organism>
<dbReference type="PIRSF" id="PIRSF000538">
    <property type="entry name" value="GlpK"/>
    <property type="match status" value="1"/>
</dbReference>
<keyword evidence="2 5" id="KW-0418">Kinase</keyword>
<protein>
    <submittedName>
        <fullName evidence="5">Ribulokinase AraB</fullName>
        <ecNumber evidence="5">2.7.1.16</ecNumber>
    </submittedName>
</protein>
<dbReference type="EC" id="2.7.1.16" evidence="5"/>
<dbReference type="RefSeq" id="WP_288196298.1">
    <property type="nucleotide sequence ID" value="NZ_LT608334.1"/>
</dbReference>
<dbReference type="Gene3D" id="3.30.420.40">
    <property type="match status" value="2"/>
</dbReference>
<feature type="domain" description="Carbohydrate kinase FGGY C-terminal" evidence="4">
    <location>
        <begin position="269"/>
        <end position="459"/>
    </location>
</feature>
<proteinExistence type="predicted"/>
<feature type="region of interest" description="Disordered" evidence="3">
    <location>
        <begin position="519"/>
        <end position="546"/>
    </location>
</feature>
<name>A0A212LEY3_9HYPH</name>
<dbReference type="GO" id="GO:0019150">
    <property type="term" value="F:D-ribulokinase activity"/>
    <property type="evidence" value="ECO:0007669"/>
    <property type="project" value="TreeGrafter"/>
</dbReference>
<feature type="compositionally biased region" description="Polar residues" evidence="3">
    <location>
        <begin position="532"/>
        <end position="546"/>
    </location>
</feature>
<dbReference type="InterPro" id="IPR018485">
    <property type="entry name" value="FGGY_C"/>
</dbReference>
<dbReference type="GO" id="GO:0019321">
    <property type="term" value="P:pentose metabolic process"/>
    <property type="evidence" value="ECO:0007669"/>
    <property type="project" value="TreeGrafter"/>
</dbReference>
<dbReference type="Pfam" id="PF02782">
    <property type="entry name" value="FGGY_C"/>
    <property type="match status" value="1"/>
</dbReference>
<reference evidence="5" key="1">
    <citation type="submission" date="2016-08" db="EMBL/GenBank/DDBJ databases">
        <authorList>
            <person name="Seilhamer J.J."/>
        </authorList>
    </citation>
    <scope>NUCLEOTIDE SEQUENCE</scope>
    <source>
        <strain evidence="5">86</strain>
    </source>
</reference>
<dbReference type="AlphaFoldDB" id="A0A212LEY3"/>
<dbReference type="InterPro" id="IPR000577">
    <property type="entry name" value="Carb_kinase_FGGY"/>
</dbReference>
<evidence type="ECO:0000256" key="3">
    <source>
        <dbReference type="SAM" id="MobiDB-lite"/>
    </source>
</evidence>
<evidence type="ECO:0000256" key="2">
    <source>
        <dbReference type="ARBA" id="ARBA00022777"/>
    </source>
</evidence>
<dbReference type="InterPro" id="IPR043129">
    <property type="entry name" value="ATPase_NBD"/>
</dbReference>
<dbReference type="GO" id="GO:0008741">
    <property type="term" value="F:ribulokinase activity"/>
    <property type="evidence" value="ECO:0007669"/>
    <property type="project" value="UniProtKB-EC"/>
</dbReference>
<gene>
    <name evidence="5" type="primary">araB</name>
    <name evidence="5" type="ORF">KL86PLE_30474</name>
</gene>
<evidence type="ECO:0000313" key="5">
    <source>
        <dbReference type="EMBL" id="SCM76027.1"/>
    </source>
</evidence>
<evidence type="ECO:0000256" key="1">
    <source>
        <dbReference type="ARBA" id="ARBA00022679"/>
    </source>
</evidence>
<dbReference type="GO" id="GO:0005737">
    <property type="term" value="C:cytoplasm"/>
    <property type="evidence" value="ECO:0007669"/>
    <property type="project" value="TreeGrafter"/>
</dbReference>
<dbReference type="PANTHER" id="PTHR43435:SF4">
    <property type="entry name" value="FGGY CARBOHYDRATE KINASE DOMAIN-CONTAINING PROTEIN"/>
    <property type="match status" value="1"/>
</dbReference>
<dbReference type="SUPFAM" id="SSF53067">
    <property type="entry name" value="Actin-like ATPase domain"/>
    <property type="match status" value="2"/>
</dbReference>
<dbReference type="EMBL" id="FMJD01000007">
    <property type="protein sequence ID" value="SCM76027.1"/>
    <property type="molecule type" value="Genomic_DNA"/>
</dbReference>
<evidence type="ECO:0000259" key="4">
    <source>
        <dbReference type="Pfam" id="PF02782"/>
    </source>
</evidence>
<keyword evidence="1 5" id="KW-0808">Transferase</keyword>
<dbReference type="PANTHER" id="PTHR43435">
    <property type="entry name" value="RIBULOKINASE"/>
    <property type="match status" value="1"/>
</dbReference>
<accession>A0A212LEY3</accession>